<dbReference type="GO" id="GO:0019252">
    <property type="term" value="P:starch biosynthetic process"/>
    <property type="evidence" value="ECO:0000318"/>
    <property type="project" value="GO_Central"/>
</dbReference>
<gene>
    <name evidence="5" type="primary">LOC104586719</name>
</gene>
<feature type="coiled-coil region" evidence="1">
    <location>
        <begin position="464"/>
        <end position="491"/>
    </location>
</feature>
<dbReference type="GeneID" id="104586719"/>
<dbReference type="OrthoDB" id="531008at2759"/>
<dbReference type="Gene3D" id="2.60.40.10">
    <property type="entry name" value="Immunoglobulins"/>
    <property type="match status" value="1"/>
</dbReference>
<reference evidence="5" key="1">
    <citation type="submission" date="2025-08" db="UniProtKB">
        <authorList>
            <consortium name="RefSeq"/>
        </authorList>
    </citation>
    <scope>IDENTIFICATION</scope>
</reference>
<dbReference type="InterPro" id="IPR013783">
    <property type="entry name" value="Ig-like_fold"/>
</dbReference>
<evidence type="ECO:0000256" key="2">
    <source>
        <dbReference type="SAM" id="MobiDB-lite"/>
    </source>
</evidence>
<name>A0A1U7Z647_NELNU</name>
<proteinExistence type="predicted"/>
<dbReference type="Pfam" id="PF16561">
    <property type="entry name" value="AMPK1_CBM"/>
    <property type="match status" value="1"/>
</dbReference>
<dbReference type="CDD" id="cd02859">
    <property type="entry name" value="E_set_AMPKbeta_like_N"/>
    <property type="match status" value="1"/>
</dbReference>
<dbReference type="PANTHER" id="PTHR47434">
    <property type="entry name" value="PROTEIN PTST HOMOLOG 3, CHLOROPLASTIC"/>
    <property type="match status" value="1"/>
</dbReference>
<dbReference type="STRING" id="4432.A0A1U7Z647"/>
<dbReference type="InterPro" id="IPR014756">
    <property type="entry name" value="Ig_E-set"/>
</dbReference>
<dbReference type="Proteomes" id="UP000189703">
    <property type="component" value="Unplaced"/>
</dbReference>
<evidence type="ECO:0000259" key="3">
    <source>
        <dbReference type="Pfam" id="PF16561"/>
    </source>
</evidence>
<keyword evidence="1" id="KW-0175">Coiled coil</keyword>
<dbReference type="OMA" id="RRCKDWD"/>
<dbReference type="InParanoid" id="A0A1U7Z647"/>
<dbReference type="SUPFAM" id="SSF81296">
    <property type="entry name" value="E set domains"/>
    <property type="match status" value="1"/>
</dbReference>
<sequence>MVSFITASNYFVSLPLFVVSRPHFPSLVFLIHPRRRLSASSGILVAKKSTPLGTSCPASTTLLSPVLFLRKTSSSGSLRMCKGWESEGDPALEAEILDFMEKSDNPNVFPTKKELIVAGRMDLVQAIGKQCGWLALGWDIDEEEDTLQDDEFRDPNSMMSEEVDNGLVLGDDRLSQQRFDNISGDERNSLDGIDVESSEVSSSFTSSSCLASSSDKPIEMEGGEDPGIEGILNRLEKERSLCFGIDSRNEGSSTHLWRKQDRDDWRPENSVDMETVAGFEGWSRSSLRSDKYLFNYNEDMHTENRSFSDFDGIRSSLKPDMWRTWSTQRAGASDHVFEAAEVVSGEGRAERVIKAMSNEMLTSEKGGNEIRNLMKEQVSTDKGNEHNPIQSRLLNLESELASVLHLLRSNAVIMPKGHESSSEELQRLSDAWEFQETEIMKTQDKLRATHAKLVVLEGKMAMKIIEAQKMVEEKQKRIDDAQNALRLLRTACIVWPNSASEVLLAGSFDGWASQRKMEKSSTGIFSLCLKLYPGRYEIKFIVDGVWTVDPLRPIVKNNGYENNLLIIT</sequence>
<evidence type="ECO:0000256" key="1">
    <source>
        <dbReference type="SAM" id="Coils"/>
    </source>
</evidence>
<evidence type="ECO:0000313" key="5">
    <source>
        <dbReference type="RefSeq" id="XP_010242332.1"/>
    </source>
</evidence>
<dbReference type="InterPro" id="IPR032640">
    <property type="entry name" value="AMPK1_CBM"/>
</dbReference>
<keyword evidence="4" id="KW-1185">Reference proteome</keyword>
<protein>
    <submittedName>
        <fullName evidence="5">Uncharacterized protein LOC104586719 isoform X1</fullName>
    </submittedName>
</protein>
<dbReference type="FunCoup" id="A0A1U7Z647">
    <property type="interactions" value="2177"/>
</dbReference>
<dbReference type="PANTHER" id="PTHR47434:SF1">
    <property type="entry name" value="PROTEIN PTST HOMOLOG 2, CHLOROPLASTIC"/>
    <property type="match status" value="1"/>
</dbReference>
<evidence type="ECO:0000313" key="4">
    <source>
        <dbReference type="Proteomes" id="UP000189703"/>
    </source>
</evidence>
<feature type="region of interest" description="Disordered" evidence="2">
    <location>
        <begin position="206"/>
        <end position="225"/>
    </location>
</feature>
<organism evidence="4 5">
    <name type="scientific">Nelumbo nucifera</name>
    <name type="common">Sacred lotus</name>
    <dbReference type="NCBI Taxonomy" id="4432"/>
    <lineage>
        <taxon>Eukaryota</taxon>
        <taxon>Viridiplantae</taxon>
        <taxon>Streptophyta</taxon>
        <taxon>Embryophyta</taxon>
        <taxon>Tracheophyta</taxon>
        <taxon>Spermatophyta</taxon>
        <taxon>Magnoliopsida</taxon>
        <taxon>Proteales</taxon>
        <taxon>Nelumbonaceae</taxon>
        <taxon>Nelumbo</taxon>
    </lineage>
</organism>
<dbReference type="GO" id="GO:0009507">
    <property type="term" value="C:chloroplast"/>
    <property type="evidence" value="ECO:0000318"/>
    <property type="project" value="GO_Central"/>
</dbReference>
<dbReference type="KEGG" id="nnu:104586719"/>
<dbReference type="RefSeq" id="XP_010242332.1">
    <property type="nucleotide sequence ID" value="XM_010244030.2"/>
</dbReference>
<dbReference type="eggNOG" id="KOG1616">
    <property type="taxonomic scope" value="Eukaryota"/>
</dbReference>
<dbReference type="GO" id="GO:2001070">
    <property type="term" value="F:starch binding"/>
    <property type="evidence" value="ECO:0000318"/>
    <property type="project" value="GO_Central"/>
</dbReference>
<feature type="domain" description="AMP-activated protein kinase glycogen-binding" evidence="3">
    <location>
        <begin position="492"/>
        <end position="566"/>
    </location>
</feature>
<accession>A0A1U7Z647</accession>
<dbReference type="AlphaFoldDB" id="A0A1U7Z647"/>